<dbReference type="Gene3D" id="2.60.40.10">
    <property type="entry name" value="Immunoglobulins"/>
    <property type="match status" value="1"/>
</dbReference>
<evidence type="ECO:0000256" key="2">
    <source>
        <dbReference type="SAM" id="Phobius"/>
    </source>
</evidence>
<feature type="non-terminal residue" evidence="3">
    <location>
        <position position="644"/>
    </location>
</feature>
<dbReference type="PANTHER" id="PTHR37947">
    <property type="entry name" value="BLL2462 PROTEIN"/>
    <property type="match status" value="1"/>
</dbReference>
<keyword evidence="2" id="KW-1133">Transmembrane helix</keyword>
<protein>
    <submittedName>
        <fullName evidence="3">VWA domain-containing protein</fullName>
    </submittedName>
</protein>
<dbReference type="EMBL" id="DRTD01000684">
    <property type="protein sequence ID" value="HHE55935.1"/>
    <property type="molecule type" value="Genomic_DNA"/>
</dbReference>
<dbReference type="InterPro" id="IPR013783">
    <property type="entry name" value="Ig-like_fold"/>
</dbReference>
<evidence type="ECO:0000256" key="1">
    <source>
        <dbReference type="SAM" id="Coils"/>
    </source>
</evidence>
<feature type="transmembrane region" description="Helical" evidence="2">
    <location>
        <begin position="7"/>
        <end position="29"/>
    </location>
</feature>
<reference evidence="3" key="1">
    <citation type="journal article" date="2020" name="mSystems">
        <title>Genome- and Community-Level Interaction Insights into Carbon Utilization and Element Cycling Functions of Hydrothermarchaeota in Hydrothermal Sediment.</title>
        <authorList>
            <person name="Zhou Z."/>
            <person name="Liu Y."/>
            <person name="Xu W."/>
            <person name="Pan J."/>
            <person name="Luo Z.H."/>
            <person name="Li M."/>
        </authorList>
    </citation>
    <scope>NUCLEOTIDE SEQUENCE [LARGE SCALE GENOMIC DNA]</scope>
    <source>
        <strain evidence="3">HyVt-76</strain>
    </source>
</reference>
<comment type="caution">
    <text evidence="3">The sequence shown here is derived from an EMBL/GenBank/DDBJ whole genome shotgun (WGS) entry which is preliminary data.</text>
</comment>
<accession>A0A7V5H521</accession>
<keyword evidence="1" id="KW-0175">Coiled coil</keyword>
<dbReference type="InterPro" id="IPR036465">
    <property type="entry name" value="vWFA_dom_sf"/>
</dbReference>
<gene>
    <name evidence="3" type="ORF">ENL21_09145</name>
</gene>
<keyword evidence="2" id="KW-0812">Transmembrane</keyword>
<dbReference type="Proteomes" id="UP000886111">
    <property type="component" value="Unassembled WGS sequence"/>
</dbReference>
<evidence type="ECO:0000313" key="3">
    <source>
        <dbReference type="EMBL" id="HHE55935.1"/>
    </source>
</evidence>
<sequence length="644" mass="73492">MPELIRLNIPFIVILLAGAGAFGISYFFYRKTNPQISEFARWILLILRALVIWLLVLLFFTPTIRLTLLREKLQKIAVFIDNSKSMTVKENGNTRWDQVVKIVKTIQNELPQNAISWFSFNAQVEPLTSLDSLRTSEGPTNFQAVINKIGKEKFDKVIIISDGIITEGRLPMLEQRTSSKIFTIPVGKMQSPVDLFISDVQAPNTIYQNEMTEVKVVVGAKNLQKNISLKLKIKDKNKLLGQQTIKLVKGGGEFSVTFKYRLANQGLHHLTAELQALEEESNVENNQFHFVQEVLKARKLVALFSAYPNFDVKFLKLAIKKFPRFNALTFVENNRGQFLIKDDLNKLDSTDVWLFVDFPGLKTSSQVLQRLRTSWEKNHQNVFLMLGPRFNATKLQQISTKFLRITRTGNRMAKELMPVVNTSPQAAAFVKIFDDQVVNQQFWSLAPPLQTYYLNLPAANDNLMLVQSSVKGRMVPLLFLSEKQLKTIVLNGMGFWRWHFLLQPNERLDQGYTILVEKLLSWLGQRTPFKPVALFVDKKSANIGQPVKIEVRVLDTRLQTVENSSVIINIKKGQQSFSLPIQKEKAGLFKTQFTPVRAGDFKLLAQAFQNGQLWGVDSTQIMVIPVNKELIHLNPDTLFLKKLA</sequence>
<keyword evidence="2" id="KW-0472">Membrane</keyword>
<organism evidence="3">
    <name type="scientific">Caldithrix abyssi</name>
    <dbReference type="NCBI Taxonomy" id="187145"/>
    <lineage>
        <taxon>Bacteria</taxon>
        <taxon>Pseudomonadati</taxon>
        <taxon>Calditrichota</taxon>
        <taxon>Calditrichia</taxon>
        <taxon>Calditrichales</taxon>
        <taxon>Calditrichaceae</taxon>
        <taxon>Caldithrix</taxon>
    </lineage>
</organism>
<name>A0A7V5H521_CALAY</name>
<dbReference type="PANTHER" id="PTHR37947:SF1">
    <property type="entry name" value="BLL2462 PROTEIN"/>
    <property type="match status" value="1"/>
</dbReference>
<feature type="transmembrane region" description="Helical" evidence="2">
    <location>
        <begin position="41"/>
        <end position="60"/>
    </location>
</feature>
<proteinExistence type="predicted"/>
<feature type="coiled-coil region" evidence="1">
    <location>
        <begin position="260"/>
        <end position="287"/>
    </location>
</feature>
<dbReference type="SUPFAM" id="SSF53300">
    <property type="entry name" value="vWA-like"/>
    <property type="match status" value="1"/>
</dbReference>
<dbReference type="AlphaFoldDB" id="A0A7V5H521"/>